<name>A0A1S7FW66_9LIST</name>
<dbReference type="RefSeq" id="WP_036063374.1">
    <property type="nucleotide sequence ID" value="NZ_CP011102.1"/>
</dbReference>
<protein>
    <submittedName>
        <fullName evidence="2">Uncharacterized protein</fullName>
    </submittedName>
</protein>
<evidence type="ECO:0000313" key="3">
    <source>
        <dbReference type="Proteomes" id="UP000223060"/>
    </source>
</evidence>
<proteinExistence type="predicted"/>
<dbReference type="AlphaFoldDB" id="A0A1S7FW66"/>
<accession>A0A1S7FW66</accession>
<dbReference type="Proteomes" id="UP000223060">
    <property type="component" value="Chromosome"/>
</dbReference>
<feature type="transmembrane region" description="Helical" evidence="1">
    <location>
        <begin position="12"/>
        <end position="33"/>
    </location>
</feature>
<keyword evidence="1" id="KW-0472">Membrane</keyword>
<evidence type="ECO:0000313" key="2">
    <source>
        <dbReference type="EMBL" id="AQY51649.1"/>
    </source>
</evidence>
<organism evidence="2 3">
    <name type="scientific">Listeria weihenstephanensis</name>
    <dbReference type="NCBI Taxonomy" id="1006155"/>
    <lineage>
        <taxon>Bacteria</taxon>
        <taxon>Bacillati</taxon>
        <taxon>Bacillota</taxon>
        <taxon>Bacilli</taxon>
        <taxon>Bacillales</taxon>
        <taxon>Listeriaceae</taxon>
        <taxon>Listeria</taxon>
    </lineage>
</organism>
<keyword evidence="3" id="KW-1185">Reference proteome</keyword>
<feature type="transmembrane region" description="Helical" evidence="1">
    <location>
        <begin position="74"/>
        <end position="99"/>
    </location>
</feature>
<keyword evidence="1" id="KW-1133">Transmembrane helix</keyword>
<dbReference type="KEGG" id="lwi:UE46_11820"/>
<evidence type="ECO:0000256" key="1">
    <source>
        <dbReference type="SAM" id="Phobius"/>
    </source>
</evidence>
<sequence length="100" mass="11852">MVREKKAGHKEMVLTLLASVVAFLALVFVQQAVYWFDNFYLAFGIAFVLIIGYVIMTMIAFFRSFKRHFQFFDMIIIYFSIPLSLCFLVFMYLMTVMWLS</sequence>
<dbReference type="EMBL" id="CP011102">
    <property type="protein sequence ID" value="AQY51649.1"/>
    <property type="molecule type" value="Genomic_DNA"/>
</dbReference>
<gene>
    <name evidence="2" type="ORF">UE46_11820</name>
</gene>
<reference evidence="3" key="1">
    <citation type="submission" date="2015-03" db="EMBL/GenBank/DDBJ databases">
        <authorList>
            <person name="Ferrari E."/>
            <person name="Walter M.C."/>
            <person name="Huptas C."/>
            <person name="Scherer S."/>
            <person name="Mueller-Herbst S."/>
        </authorList>
    </citation>
    <scope>NUCLEOTIDE SEQUENCE [LARGE SCALE GENOMIC DNA]</scope>
    <source>
        <strain evidence="3">LWP01</strain>
    </source>
</reference>
<feature type="transmembrane region" description="Helical" evidence="1">
    <location>
        <begin position="39"/>
        <end position="62"/>
    </location>
</feature>
<keyword evidence="1" id="KW-0812">Transmembrane</keyword>